<sequence length="223" mass="23903">MVTSARQAETNARLANRLSSARQAYTPIDINAQWKNRMHNERTGLPGVDISGATASVALIWCPDSDIHLTEPRPCGSRKKQSELRLMYDLGCRKPPAHAVSNEGSARSGKAPADASSRVQHAARDDSTAAHGAAHADRARGAAADDGASARALEDVRISRAAELRKVGELFLKAGNLREARSHFARAEALLGMDAAKYNAHRQAIRASALFRISGLSPSDSFL</sequence>
<keyword evidence="3" id="KW-1185">Reference proteome</keyword>
<evidence type="ECO:0000313" key="2">
    <source>
        <dbReference type="EMBL" id="KAG8462507.1"/>
    </source>
</evidence>
<feature type="region of interest" description="Disordered" evidence="1">
    <location>
        <begin position="97"/>
        <end position="145"/>
    </location>
</feature>
<evidence type="ECO:0000256" key="1">
    <source>
        <dbReference type="SAM" id="MobiDB-lite"/>
    </source>
</evidence>
<reference evidence="2" key="1">
    <citation type="submission" date="2021-05" db="EMBL/GenBank/DDBJ databases">
        <title>The genome of the haptophyte Pavlova lutheri (Diacronema luteri, Pavlovales) - a model for lipid biosynthesis in eukaryotic algae.</title>
        <authorList>
            <person name="Hulatt C.J."/>
            <person name="Posewitz M.C."/>
        </authorList>
    </citation>
    <scope>NUCLEOTIDE SEQUENCE</scope>
    <source>
        <strain evidence="2">NIVA-4/92</strain>
    </source>
</reference>
<gene>
    <name evidence="2" type="ORF">KFE25_010332</name>
</gene>
<dbReference type="Proteomes" id="UP000751190">
    <property type="component" value="Unassembled WGS sequence"/>
</dbReference>
<dbReference type="AlphaFoldDB" id="A0A8J5XEU1"/>
<evidence type="ECO:0000313" key="3">
    <source>
        <dbReference type="Proteomes" id="UP000751190"/>
    </source>
</evidence>
<name>A0A8J5XEU1_DIALT</name>
<dbReference type="EMBL" id="JAGTXO010000020">
    <property type="protein sequence ID" value="KAG8462507.1"/>
    <property type="molecule type" value="Genomic_DNA"/>
</dbReference>
<dbReference type="OrthoDB" id="10654076at2759"/>
<protein>
    <submittedName>
        <fullName evidence="2">Uncharacterized protein</fullName>
    </submittedName>
</protein>
<proteinExistence type="predicted"/>
<organism evidence="2 3">
    <name type="scientific">Diacronema lutheri</name>
    <name type="common">Unicellular marine alga</name>
    <name type="synonym">Monochrysis lutheri</name>
    <dbReference type="NCBI Taxonomy" id="2081491"/>
    <lineage>
        <taxon>Eukaryota</taxon>
        <taxon>Haptista</taxon>
        <taxon>Haptophyta</taxon>
        <taxon>Pavlovophyceae</taxon>
        <taxon>Pavlovales</taxon>
        <taxon>Pavlovaceae</taxon>
        <taxon>Diacronema</taxon>
    </lineage>
</organism>
<accession>A0A8J5XEU1</accession>
<comment type="caution">
    <text evidence="2">The sequence shown here is derived from an EMBL/GenBank/DDBJ whole genome shotgun (WGS) entry which is preliminary data.</text>
</comment>
<feature type="compositionally biased region" description="Basic and acidic residues" evidence="1">
    <location>
        <begin position="122"/>
        <end position="140"/>
    </location>
</feature>